<proteinExistence type="predicted"/>
<feature type="region of interest" description="Disordered" evidence="1">
    <location>
        <begin position="254"/>
        <end position="284"/>
    </location>
</feature>
<feature type="compositionally biased region" description="Polar residues" evidence="1">
    <location>
        <begin position="360"/>
        <end position="370"/>
    </location>
</feature>
<accession>A0A3P3YGS4</accession>
<dbReference type="EMBL" id="OVEO01000011">
    <property type="protein sequence ID" value="SPQ99393.1"/>
    <property type="molecule type" value="Genomic_DNA"/>
</dbReference>
<evidence type="ECO:0000256" key="1">
    <source>
        <dbReference type="SAM" id="MobiDB-lite"/>
    </source>
</evidence>
<feature type="region of interest" description="Disordered" evidence="1">
    <location>
        <begin position="124"/>
        <end position="231"/>
    </location>
</feature>
<keyword evidence="2" id="KW-0496">Mitochondrion</keyword>
<name>A0A3P3YGS4_PLABS</name>
<feature type="region of interest" description="Disordered" evidence="1">
    <location>
        <begin position="50"/>
        <end position="102"/>
    </location>
</feature>
<geneLocation type="mitochondrion" evidence="2"/>
<sequence>MVNGPEFAHGADQESAPVMPRECRRVAPWKLSNHVWDIFSESARDLALACERQTAEAAPSASDEGSPSGLVDHLPSADRTWDWDSPKTARRHQPSSFHGGSVLVHARAPTDEGLPNTLQRGYERDPILEGDPMAEPAPRHRPHPNGAQARPAPYDLETSQPAPEERRHGKAGRLPFDSTRAGRRTDYERDFRPCLRQIPLPKKSPLDVDDVPAESRRRGPHRSPLSRSRDIITQFDPEFEASLESHSIRTFPHLRRSRHSSEAPRPSRRLLRRSDLEDTASRTMHYGVPVDEPVRTRFTVDRNRSLGADVINYRFSGGICPADRKLRDPRPSRALLEQQLRQANTPVAAQEAVDNRQRAQRSTSITFANE</sequence>
<feature type="compositionally biased region" description="Basic and acidic residues" evidence="1">
    <location>
        <begin position="75"/>
        <end position="87"/>
    </location>
</feature>
<feature type="compositionally biased region" description="Basic and acidic residues" evidence="1">
    <location>
        <begin position="183"/>
        <end position="193"/>
    </location>
</feature>
<evidence type="ECO:0000313" key="3">
    <source>
        <dbReference type="Proteomes" id="UP000290189"/>
    </source>
</evidence>
<organism evidence="2 3">
    <name type="scientific">Plasmodiophora brassicae</name>
    <name type="common">Clubroot disease agent</name>
    <dbReference type="NCBI Taxonomy" id="37360"/>
    <lineage>
        <taxon>Eukaryota</taxon>
        <taxon>Sar</taxon>
        <taxon>Rhizaria</taxon>
        <taxon>Endomyxa</taxon>
        <taxon>Phytomyxea</taxon>
        <taxon>Plasmodiophorida</taxon>
        <taxon>Plasmodiophoridae</taxon>
        <taxon>Plasmodiophora</taxon>
    </lineage>
</organism>
<gene>
    <name evidence="2" type="ORF">PLBR_LOCUS6608</name>
</gene>
<reference evidence="2 3" key="1">
    <citation type="submission" date="2018-03" db="EMBL/GenBank/DDBJ databases">
        <authorList>
            <person name="Fogelqvist J."/>
        </authorList>
    </citation>
    <scope>NUCLEOTIDE SEQUENCE [LARGE SCALE GENOMIC DNA]</scope>
</reference>
<protein>
    <submittedName>
        <fullName evidence="2">Uncharacterized protein</fullName>
    </submittedName>
</protein>
<dbReference type="AlphaFoldDB" id="A0A3P3YGS4"/>
<evidence type="ECO:0000313" key="2">
    <source>
        <dbReference type="EMBL" id="SPQ99393.1"/>
    </source>
</evidence>
<dbReference type="Proteomes" id="UP000290189">
    <property type="component" value="Unassembled WGS sequence"/>
</dbReference>
<feature type="region of interest" description="Disordered" evidence="1">
    <location>
        <begin position="342"/>
        <end position="370"/>
    </location>
</feature>
<feature type="region of interest" description="Disordered" evidence="1">
    <location>
        <begin position="1"/>
        <end position="20"/>
    </location>
</feature>